<evidence type="ECO:0000256" key="1">
    <source>
        <dbReference type="SAM" id="Phobius"/>
    </source>
</evidence>
<reference evidence="2" key="1">
    <citation type="submission" date="2018-05" db="EMBL/GenBank/DDBJ databases">
        <authorList>
            <person name="Lanie J.A."/>
            <person name="Ng W.-L."/>
            <person name="Kazmierczak K.M."/>
            <person name="Andrzejewski T.M."/>
            <person name="Davidsen T.M."/>
            <person name="Wayne K.J."/>
            <person name="Tettelin H."/>
            <person name="Glass J.I."/>
            <person name="Rusch D."/>
            <person name="Podicherti R."/>
            <person name="Tsui H.-C.T."/>
            <person name="Winkler M.E."/>
        </authorList>
    </citation>
    <scope>NUCLEOTIDE SEQUENCE</scope>
</reference>
<dbReference type="EMBL" id="UINC01160449">
    <property type="protein sequence ID" value="SVD59104.1"/>
    <property type="molecule type" value="Genomic_DNA"/>
</dbReference>
<keyword evidence="1" id="KW-0472">Membrane</keyword>
<evidence type="ECO:0000313" key="2">
    <source>
        <dbReference type="EMBL" id="SVD59104.1"/>
    </source>
</evidence>
<proteinExistence type="predicted"/>
<organism evidence="2">
    <name type="scientific">marine metagenome</name>
    <dbReference type="NCBI Taxonomy" id="408172"/>
    <lineage>
        <taxon>unclassified sequences</taxon>
        <taxon>metagenomes</taxon>
        <taxon>ecological metagenomes</taxon>
    </lineage>
</organism>
<accession>A0A382WKH2</accession>
<protein>
    <submittedName>
        <fullName evidence="2">Uncharacterized protein</fullName>
    </submittedName>
</protein>
<gene>
    <name evidence="2" type="ORF">METZ01_LOCUS411958</name>
</gene>
<keyword evidence="1" id="KW-0812">Transmembrane</keyword>
<keyword evidence="1" id="KW-1133">Transmembrane helix</keyword>
<name>A0A382WKH2_9ZZZZ</name>
<dbReference type="AlphaFoldDB" id="A0A382WKH2"/>
<sequence length="32" mass="3441">MSLCPVIDESKIVGVVILTGIAFMDNTFIVQS</sequence>
<feature type="transmembrane region" description="Helical" evidence="1">
    <location>
        <begin position="12"/>
        <end position="30"/>
    </location>
</feature>